<accession>A0AAV9N0R8</accession>
<evidence type="ECO:0000256" key="1">
    <source>
        <dbReference type="SAM" id="SignalP"/>
    </source>
</evidence>
<organism evidence="2 3">
    <name type="scientific">Exophiala bonariae</name>
    <dbReference type="NCBI Taxonomy" id="1690606"/>
    <lineage>
        <taxon>Eukaryota</taxon>
        <taxon>Fungi</taxon>
        <taxon>Dikarya</taxon>
        <taxon>Ascomycota</taxon>
        <taxon>Pezizomycotina</taxon>
        <taxon>Eurotiomycetes</taxon>
        <taxon>Chaetothyriomycetidae</taxon>
        <taxon>Chaetothyriales</taxon>
        <taxon>Herpotrichiellaceae</taxon>
        <taxon>Exophiala</taxon>
    </lineage>
</organism>
<dbReference type="GeneID" id="89974767"/>
<name>A0AAV9N0R8_9EURO</name>
<dbReference type="EMBL" id="JAVRRD010000025">
    <property type="protein sequence ID" value="KAK5047499.1"/>
    <property type="molecule type" value="Genomic_DNA"/>
</dbReference>
<dbReference type="RefSeq" id="XP_064703043.1">
    <property type="nucleotide sequence ID" value="XM_064850156.1"/>
</dbReference>
<comment type="caution">
    <text evidence="2">The sequence shown here is derived from an EMBL/GenBank/DDBJ whole genome shotgun (WGS) entry which is preliminary data.</text>
</comment>
<feature type="signal peptide" evidence="1">
    <location>
        <begin position="1"/>
        <end position="20"/>
    </location>
</feature>
<proteinExistence type="predicted"/>
<dbReference type="Proteomes" id="UP001358417">
    <property type="component" value="Unassembled WGS sequence"/>
</dbReference>
<evidence type="ECO:0000313" key="3">
    <source>
        <dbReference type="Proteomes" id="UP001358417"/>
    </source>
</evidence>
<gene>
    <name evidence="2" type="ORF">LTR84_006596</name>
</gene>
<sequence>MVLTKKFLILVTFLCSLVNAHTFLLHPRHDDEHEHDHNDTSGTGAGHDMSHGAFNFTPSGIEWPQCLRDCCNSFFEFFPEPVNNPLCVNQDFNTNVTTCVAQNCTTFEQGAYVAVATIECPADRDDPVDVTTNGTILALQAAGGEPQNCTAVDNSSISCENGTQTGSGSSGSAASGLTVSLQSPVGLAALVGLLTCL</sequence>
<protein>
    <recommendedName>
        <fullName evidence="4">Extracellular membrane protein CFEM domain-containing protein</fullName>
    </recommendedName>
</protein>
<dbReference type="AlphaFoldDB" id="A0AAV9N0R8"/>
<evidence type="ECO:0008006" key="4">
    <source>
        <dbReference type="Google" id="ProtNLM"/>
    </source>
</evidence>
<feature type="chain" id="PRO_5043620089" description="Extracellular membrane protein CFEM domain-containing protein" evidence="1">
    <location>
        <begin position="21"/>
        <end position="197"/>
    </location>
</feature>
<keyword evidence="1" id="KW-0732">Signal</keyword>
<keyword evidence="3" id="KW-1185">Reference proteome</keyword>
<evidence type="ECO:0000313" key="2">
    <source>
        <dbReference type="EMBL" id="KAK5047499.1"/>
    </source>
</evidence>
<reference evidence="2 3" key="1">
    <citation type="submission" date="2023-08" db="EMBL/GenBank/DDBJ databases">
        <title>Black Yeasts Isolated from many extreme environments.</title>
        <authorList>
            <person name="Coleine C."/>
            <person name="Stajich J.E."/>
            <person name="Selbmann L."/>
        </authorList>
    </citation>
    <scope>NUCLEOTIDE SEQUENCE [LARGE SCALE GENOMIC DNA]</scope>
    <source>
        <strain evidence="2 3">CCFEE 5792</strain>
    </source>
</reference>